<organism evidence="2 3">
    <name type="scientific">Nesidiocoris tenuis</name>
    <dbReference type="NCBI Taxonomy" id="355587"/>
    <lineage>
        <taxon>Eukaryota</taxon>
        <taxon>Metazoa</taxon>
        <taxon>Ecdysozoa</taxon>
        <taxon>Arthropoda</taxon>
        <taxon>Hexapoda</taxon>
        <taxon>Insecta</taxon>
        <taxon>Pterygota</taxon>
        <taxon>Neoptera</taxon>
        <taxon>Paraneoptera</taxon>
        <taxon>Hemiptera</taxon>
        <taxon>Heteroptera</taxon>
        <taxon>Panheteroptera</taxon>
        <taxon>Cimicomorpha</taxon>
        <taxon>Miridae</taxon>
        <taxon>Dicyphina</taxon>
        <taxon>Nesidiocoris</taxon>
    </lineage>
</organism>
<dbReference type="EMBL" id="CADCXU010024962">
    <property type="protein sequence ID" value="CAB0012109.1"/>
    <property type="molecule type" value="Genomic_DNA"/>
</dbReference>
<dbReference type="AlphaFoldDB" id="A0A6H5H725"/>
<evidence type="ECO:0000313" key="2">
    <source>
        <dbReference type="EMBL" id="CAB0012109.1"/>
    </source>
</evidence>
<feature type="region of interest" description="Disordered" evidence="1">
    <location>
        <begin position="106"/>
        <end position="226"/>
    </location>
</feature>
<feature type="compositionally biased region" description="Low complexity" evidence="1">
    <location>
        <begin position="145"/>
        <end position="157"/>
    </location>
</feature>
<protein>
    <submittedName>
        <fullName evidence="2">Uncharacterized protein</fullName>
    </submittedName>
</protein>
<sequence length="226" mass="24552">MSHKRLKVILERNNISDDVTTRSPFWREKGFSREAFESKDFYGWKTTASPYSSHVPTRSYGQQQLSSGGYLDDDYPLSTVGHLWPSMRTSTTERPFLSVLFARGKNAAKKSTSITAAATTDDHHHHSAPPRPSPPTPSPPPPLPTTTTKTTTITTTLKPPPLPSPPSPPSHSVPPHPSPPPLPTCTDTEPPPSPPRPTPPPPPPLPSPPPSPPRPTPTPPFLFSSK</sequence>
<feature type="compositionally biased region" description="Pro residues" evidence="1">
    <location>
        <begin position="129"/>
        <end position="144"/>
    </location>
</feature>
<keyword evidence="3" id="KW-1185">Reference proteome</keyword>
<evidence type="ECO:0000313" key="3">
    <source>
        <dbReference type="Proteomes" id="UP000479000"/>
    </source>
</evidence>
<accession>A0A6H5H725</accession>
<dbReference type="Proteomes" id="UP000479000">
    <property type="component" value="Unassembled WGS sequence"/>
</dbReference>
<name>A0A6H5H725_9HEMI</name>
<feature type="compositionally biased region" description="Low complexity" evidence="1">
    <location>
        <begin position="109"/>
        <end position="119"/>
    </location>
</feature>
<evidence type="ECO:0000256" key="1">
    <source>
        <dbReference type="SAM" id="MobiDB-lite"/>
    </source>
</evidence>
<proteinExistence type="predicted"/>
<gene>
    <name evidence="2" type="ORF">NTEN_LOCUS16900</name>
</gene>
<reference evidence="2 3" key="1">
    <citation type="submission" date="2020-02" db="EMBL/GenBank/DDBJ databases">
        <authorList>
            <person name="Ferguson B K."/>
        </authorList>
    </citation>
    <scope>NUCLEOTIDE SEQUENCE [LARGE SCALE GENOMIC DNA]</scope>
</reference>
<feature type="compositionally biased region" description="Pro residues" evidence="1">
    <location>
        <begin position="158"/>
        <end position="220"/>
    </location>
</feature>